<feature type="compositionally biased region" description="Polar residues" evidence="1">
    <location>
        <begin position="1716"/>
        <end position="1731"/>
    </location>
</feature>
<feature type="region of interest" description="Disordered" evidence="1">
    <location>
        <begin position="1072"/>
        <end position="1094"/>
    </location>
</feature>
<protein>
    <submittedName>
        <fullName evidence="2">Uncharacterized protein</fullName>
    </submittedName>
</protein>
<keyword evidence="3" id="KW-1185">Reference proteome</keyword>
<dbReference type="Proteomes" id="UP001497497">
    <property type="component" value="Unassembled WGS sequence"/>
</dbReference>
<feature type="region of interest" description="Disordered" evidence="1">
    <location>
        <begin position="1632"/>
        <end position="1664"/>
    </location>
</feature>
<evidence type="ECO:0000313" key="2">
    <source>
        <dbReference type="EMBL" id="CAL1540073.1"/>
    </source>
</evidence>
<feature type="region of interest" description="Disordered" evidence="1">
    <location>
        <begin position="474"/>
        <end position="503"/>
    </location>
</feature>
<feature type="compositionally biased region" description="Polar residues" evidence="1">
    <location>
        <begin position="1686"/>
        <end position="1699"/>
    </location>
</feature>
<feature type="compositionally biased region" description="Basic and acidic residues" evidence="1">
    <location>
        <begin position="2002"/>
        <end position="2035"/>
    </location>
</feature>
<feature type="region of interest" description="Disordered" evidence="1">
    <location>
        <begin position="790"/>
        <end position="826"/>
    </location>
</feature>
<feature type="compositionally biased region" description="Basic and acidic residues" evidence="1">
    <location>
        <begin position="1700"/>
        <end position="1715"/>
    </location>
</feature>
<feature type="compositionally biased region" description="Polar residues" evidence="1">
    <location>
        <begin position="1635"/>
        <end position="1645"/>
    </location>
</feature>
<feature type="region of interest" description="Disordered" evidence="1">
    <location>
        <begin position="711"/>
        <end position="748"/>
    </location>
</feature>
<feature type="region of interest" description="Disordered" evidence="1">
    <location>
        <begin position="1845"/>
        <end position="2206"/>
    </location>
</feature>
<feature type="region of interest" description="Disordered" evidence="1">
    <location>
        <begin position="1178"/>
        <end position="1221"/>
    </location>
</feature>
<feature type="compositionally biased region" description="Low complexity" evidence="1">
    <location>
        <begin position="1646"/>
        <end position="1664"/>
    </location>
</feature>
<feature type="compositionally biased region" description="Basic and acidic residues" evidence="1">
    <location>
        <begin position="1911"/>
        <end position="1921"/>
    </location>
</feature>
<feature type="compositionally biased region" description="Polar residues" evidence="1">
    <location>
        <begin position="1189"/>
        <end position="1211"/>
    </location>
</feature>
<feature type="region of interest" description="Disordered" evidence="1">
    <location>
        <begin position="432"/>
        <end position="456"/>
    </location>
</feature>
<feature type="compositionally biased region" description="Polar residues" evidence="1">
    <location>
        <begin position="258"/>
        <end position="270"/>
    </location>
</feature>
<dbReference type="EMBL" id="CAXITT010000369">
    <property type="protein sequence ID" value="CAL1540073.1"/>
    <property type="molecule type" value="Genomic_DNA"/>
</dbReference>
<feature type="compositionally biased region" description="Polar residues" evidence="1">
    <location>
        <begin position="1901"/>
        <end position="1910"/>
    </location>
</feature>
<evidence type="ECO:0000256" key="1">
    <source>
        <dbReference type="SAM" id="MobiDB-lite"/>
    </source>
</evidence>
<feature type="region of interest" description="Disordered" evidence="1">
    <location>
        <begin position="198"/>
        <end position="270"/>
    </location>
</feature>
<comment type="caution">
    <text evidence="2">The sequence shown here is derived from an EMBL/GenBank/DDBJ whole genome shotgun (WGS) entry which is preliminary data.</text>
</comment>
<feature type="compositionally biased region" description="Polar residues" evidence="1">
    <location>
        <begin position="432"/>
        <end position="450"/>
    </location>
</feature>
<evidence type="ECO:0000313" key="3">
    <source>
        <dbReference type="Proteomes" id="UP001497497"/>
    </source>
</evidence>
<feature type="compositionally biased region" description="Polar residues" evidence="1">
    <location>
        <begin position="1845"/>
        <end position="1856"/>
    </location>
</feature>
<proteinExistence type="predicted"/>
<sequence length="2206" mass="233496">MGILSVQIQGDTQISLTLAGRNNEPTEFVLRTPSALPISTVSSEPGFSIPDELGSSPGPNADEVTRKNIVDYLRQGSALRPNASLFDSILGVGSSSSTGLGIGLGISPHSTGFPGPPVHTSSFRPNNISNIAVQSSGLRGSALSFPFNKSTGAFHPPIPRLPVSAGQSNLVPKLTQQGNRPVGQPGALGFQVSHTVNATSQQSLPPSVHSFSPVGPLRHPASLSPNFHSQNSLIPPTLSASPTSNMMIDLPPPPPYPHNNSSRPGKPVTASSPLLVNLLQTDPLVVAAGMASGNPNKPISVGDPGPPPKKKKRSKKSKDGHVKPFSVTDNMASSKPVFSHLLSNSGTDLNRVIRVPDDSGTLNLPTSFNMKDSSVELQSRAGSQPASHIPDSFIPSFRPDSKPSFSADRPFGESHKDNLSFYKFQLETNSRSAIGTGNTSSKLSDSNGSDQLPKDLKDLDPFTVENAAGKIVNPYTGKLEPRDSSVETGQVRAKDQPGHSQGDNFATQILARKAKEIEELNKISVPSSSSQMSDVHVRTVSPTPHPFSNSTAGFVRSGGSFQVSNERLTSSIPIHRRNLISDGSIHNMKSSAQSSIYAVTSRQEIFGNIAEPSLSHSIVNTSLKVASGKSAVVQKDLPSTPSPVNGPVLSGNVLRHNVIPSQNELIETSSLTCGLPSAPSGSVIYSSSSSVSLQISQVSFSQPQIHQAVSISPASESASPALSRSRPTPSYPLLHSTKPFSSPSSAVAHATSDRTASLSYTQHQAASSDMIGSVHATKFSSSHLLNSISEKHMDSQSSTESPHEKVSSEGDENSNHSGLATDSLPEHSGTTALLEHAGVKIENHDSGIGSSSERSDDTPSEPGDEFRSGHAGTENDESNIKAQSTKSANCKLDSKLTPNTITVGYMINPGESASHPKMSLPKYNSHMNKKTVTTPSRIASTSDISQFLDTQSKTLDHHSGQQTSASVSWVTDNKIHFNSSSSGKAKENGPTPEDMDNIHTQKLNGPLAAGNIDKMMISVNDSQQKKFRSSPKQLSKKDISTEHIKLQAEVFEKMSKLHQFAESTKITAEIGTKGNSLEKADSPDSLSRTGGPEERADSLFFDMEELVNGKTTLGNGGVGGNNITSIYSKRSSPVNVNMLNHIYAPGLPLPRRLTESVQRLVKPLPASESSVTIPHVRTCKSPAAGTPPRASSGTNGPTTSRMSLQSGTRSPGASMPKLVPSDKHSLLSGGLDLAGLSALPYTSGHSGDGVLVNCKSGVPLLAADVLLKDSISAPNPHSPPKLALDTKTYSGKMLSKSYPPHKAREISSNSSHFHHDFRDQSNTAQNSQSALFSSKSKFETPYLSSQDSRVSQCNIKSQEHKVSAATKVIQLEMGSNHVTATVSDNSSVLSRLAAQPLAASDNAHSSHDNNGAGAAASILTSHSNASSPIMPILQQGQEPVVNSAIGVPSISSHSPSISSPQEISQVCIGSSIPSTSSAAVSALYVPYPSSTLSTTDSATATKLTSCSSPGPLPTLYPMSAASTVAAGKHETTLVATQSCLPTLKASSDLSSPPKLTKVSLPLNPFPLSPRTGSQFNNRNLFESVSGALVCDNIQSGPLTSHLNQSSIMSASLTKATESTSEWISRTMRQKLPETEGNTLPPGSSQANKADVSKSVSSVKTTNSSSDLTSSAALVCSKTKVSLASVQSSDTTVVSKSTNNSKEDSSVDESKTHDSQESSCPQAGQTTTSCKPCPEITTQNCTDNVAETIASVAAGTEKNTPKGPTSLSTVKDPILETFASTLGTQSSPYTKSVALSLGENKTSLPVDKAEEKTTGEKYAVSDCKMVTVESSPSKSLDISVKSLTNVEPQMSDASSLEASIRRVTRKRKSTHSEGDAESETSSSESTPTKQPASASHVKTLKKTISSGPSSHSKMESASKPFKDVSTLKTYSKAANFGNGDLQNKVLKMSSGHSQEDKDSTRPAKPRRASLSEDKEQTGAREGRRSGTSCSSDECRSNRSSSNESKESTNKESRTNHNTADGEGRTQKTAEDKEMRVHRASSSDFKESLHKENRFLDKEDQKEGRSQRASSADDIKAKSGPVKELLDKSAAQDKVGEDGQKKSHRIRRQFYAYVPEKSIDQTYFDTPILSGRTRSKNKPTDTQDTQDGSSNNESNHLEPNQLAAPPAPGKSEGNPDSAGAKRPTRSVRTKDNSQDQSASKRRKVQQHR</sequence>
<feature type="compositionally biased region" description="Basic residues" evidence="1">
    <location>
        <begin position="2197"/>
        <end position="2206"/>
    </location>
</feature>
<feature type="region of interest" description="Disordered" evidence="1">
    <location>
        <begin position="843"/>
        <end position="886"/>
    </location>
</feature>
<feature type="region of interest" description="Disordered" evidence="1">
    <location>
        <begin position="1293"/>
        <end position="1331"/>
    </location>
</feature>
<feature type="compositionally biased region" description="Low complexity" evidence="1">
    <location>
        <begin position="711"/>
        <end position="728"/>
    </location>
</feature>
<organism evidence="2 3">
    <name type="scientific">Lymnaea stagnalis</name>
    <name type="common">Great pond snail</name>
    <name type="synonym">Helix stagnalis</name>
    <dbReference type="NCBI Taxonomy" id="6523"/>
    <lineage>
        <taxon>Eukaryota</taxon>
        <taxon>Metazoa</taxon>
        <taxon>Spiralia</taxon>
        <taxon>Lophotrochozoa</taxon>
        <taxon>Mollusca</taxon>
        <taxon>Gastropoda</taxon>
        <taxon>Heterobranchia</taxon>
        <taxon>Euthyneura</taxon>
        <taxon>Panpulmonata</taxon>
        <taxon>Hygrophila</taxon>
        <taxon>Lymnaeoidea</taxon>
        <taxon>Lymnaeidae</taxon>
        <taxon>Lymnaea</taxon>
    </lineage>
</organism>
<feature type="compositionally biased region" description="Polar residues" evidence="1">
    <location>
        <begin position="223"/>
        <end position="246"/>
    </location>
</feature>
<reference evidence="2 3" key="1">
    <citation type="submission" date="2024-04" db="EMBL/GenBank/DDBJ databases">
        <authorList>
            <consortium name="Genoscope - CEA"/>
            <person name="William W."/>
        </authorList>
    </citation>
    <scope>NUCLEOTIDE SEQUENCE [LARGE SCALE GENOMIC DNA]</scope>
</reference>
<feature type="compositionally biased region" description="Basic and acidic residues" evidence="1">
    <location>
        <begin position="2082"/>
        <end position="2099"/>
    </location>
</feature>
<feature type="region of interest" description="Disordered" evidence="1">
    <location>
        <begin position="42"/>
        <end position="62"/>
    </location>
</feature>
<feature type="region of interest" description="Disordered" evidence="1">
    <location>
        <begin position="288"/>
        <end position="330"/>
    </location>
</feature>
<feature type="compositionally biased region" description="Basic and acidic residues" evidence="1">
    <location>
        <begin position="2042"/>
        <end position="2075"/>
    </location>
</feature>
<gene>
    <name evidence="2" type="ORF">GSLYS_00013806001</name>
</gene>
<feature type="region of interest" description="Disordered" evidence="1">
    <location>
        <begin position="1686"/>
        <end position="1731"/>
    </location>
</feature>
<accession>A0AAV2I5R6</accession>
<feature type="compositionally biased region" description="Polar residues" evidence="1">
    <location>
        <begin position="1320"/>
        <end position="1331"/>
    </location>
</feature>
<feature type="region of interest" description="Disordered" evidence="1">
    <location>
        <begin position="977"/>
        <end position="996"/>
    </location>
</feature>
<feature type="compositionally biased region" description="Low complexity" evidence="1">
    <location>
        <begin position="1878"/>
        <end position="1887"/>
    </location>
</feature>
<feature type="compositionally biased region" description="Basic and acidic residues" evidence="1">
    <location>
        <begin position="1968"/>
        <end position="1983"/>
    </location>
</feature>
<feature type="compositionally biased region" description="Polar residues" evidence="1">
    <location>
        <begin position="2138"/>
        <end position="2156"/>
    </location>
</feature>
<name>A0AAV2I5R6_LYMST</name>